<feature type="transmembrane region" description="Helical" evidence="15">
    <location>
        <begin position="409"/>
        <end position="429"/>
    </location>
</feature>
<dbReference type="Proteomes" id="UP000261340">
    <property type="component" value="Unplaced"/>
</dbReference>
<feature type="transmembrane region" description="Helical" evidence="15">
    <location>
        <begin position="60"/>
        <end position="83"/>
    </location>
</feature>
<evidence type="ECO:0000256" key="6">
    <source>
        <dbReference type="ARBA" id="ARBA00022989"/>
    </source>
</evidence>
<organism evidence="18 19">
    <name type="scientific">Amphilophus citrinellus</name>
    <name type="common">Midas cichlid</name>
    <name type="synonym">Cichlasoma citrinellum</name>
    <dbReference type="NCBI Taxonomy" id="61819"/>
    <lineage>
        <taxon>Eukaryota</taxon>
        <taxon>Metazoa</taxon>
        <taxon>Chordata</taxon>
        <taxon>Craniata</taxon>
        <taxon>Vertebrata</taxon>
        <taxon>Euteleostomi</taxon>
        <taxon>Actinopterygii</taxon>
        <taxon>Neopterygii</taxon>
        <taxon>Teleostei</taxon>
        <taxon>Neoteleostei</taxon>
        <taxon>Acanthomorphata</taxon>
        <taxon>Ovalentaria</taxon>
        <taxon>Cichlomorphae</taxon>
        <taxon>Cichliformes</taxon>
        <taxon>Cichlidae</taxon>
        <taxon>New World cichlids</taxon>
        <taxon>Cichlasomatinae</taxon>
        <taxon>Heroini</taxon>
        <taxon>Amphilophus</taxon>
    </lineage>
</organism>
<keyword evidence="5 15" id="KW-0812">Transmembrane</keyword>
<evidence type="ECO:0000256" key="1">
    <source>
        <dbReference type="ARBA" id="ARBA00004651"/>
    </source>
</evidence>
<keyword evidence="9 15" id="KW-0472">Membrane</keyword>
<dbReference type="InterPro" id="IPR036259">
    <property type="entry name" value="MFS_trans_sf"/>
</dbReference>
<evidence type="ECO:0000256" key="2">
    <source>
        <dbReference type="ARBA" id="ARBA00009657"/>
    </source>
</evidence>
<dbReference type="Gene3D" id="3.30.60.30">
    <property type="match status" value="1"/>
</dbReference>
<keyword evidence="6 15" id="KW-1133">Transmembrane helix</keyword>
<evidence type="ECO:0000256" key="9">
    <source>
        <dbReference type="ARBA" id="ARBA00023136"/>
    </source>
</evidence>
<name>A0A3Q0SHH5_AMPCI</name>
<dbReference type="Gene3D" id="1.20.1250.20">
    <property type="entry name" value="MFS general substrate transporter like domains"/>
    <property type="match status" value="1"/>
</dbReference>
<accession>A0A3Q0SHH5</accession>
<comment type="catalytic activity">
    <reaction evidence="12">
        <text>3,3',5'-triiodo-L-thyronine(out) = 3,3',5'-triiodo-L-thyronine(in)</text>
        <dbReference type="Rhea" id="RHEA:71815"/>
        <dbReference type="ChEBI" id="CHEBI:57261"/>
    </reaction>
</comment>
<dbReference type="Pfam" id="PF03137">
    <property type="entry name" value="OATP"/>
    <property type="match status" value="1"/>
</dbReference>
<evidence type="ECO:0000256" key="3">
    <source>
        <dbReference type="ARBA" id="ARBA00022448"/>
    </source>
</evidence>
<feature type="transmembrane region" description="Helical" evidence="15">
    <location>
        <begin position="527"/>
        <end position="553"/>
    </location>
</feature>
<keyword evidence="3 15" id="KW-0813">Transport</keyword>
<dbReference type="GO" id="GO:0043252">
    <property type="term" value="P:sodium-independent organic anion transport"/>
    <property type="evidence" value="ECO:0007669"/>
    <property type="project" value="TreeGrafter"/>
</dbReference>
<evidence type="ECO:0000256" key="15">
    <source>
        <dbReference type="RuleBase" id="RU362056"/>
    </source>
</evidence>
<feature type="transmembrane region" description="Helical" evidence="15">
    <location>
        <begin position="95"/>
        <end position="117"/>
    </location>
</feature>
<evidence type="ECO:0000256" key="5">
    <source>
        <dbReference type="ARBA" id="ARBA00022692"/>
    </source>
</evidence>
<evidence type="ECO:0000313" key="19">
    <source>
        <dbReference type="Proteomes" id="UP000261340"/>
    </source>
</evidence>
<dbReference type="PANTHER" id="PTHR11388:SF99">
    <property type="entry name" value="SOLUTE CARRIER ORGANIC ANION TRANSPORTER FAMILY MEMBER 1C1"/>
    <property type="match status" value="1"/>
</dbReference>
<dbReference type="GeneTree" id="ENSGT01150000286901"/>
<keyword evidence="19" id="KW-1185">Reference proteome</keyword>
<evidence type="ECO:0000313" key="18">
    <source>
        <dbReference type="Ensembl" id="ENSACIP00000022467.1"/>
    </source>
</evidence>
<dbReference type="PROSITE" id="PS50850">
    <property type="entry name" value="MFS"/>
    <property type="match status" value="1"/>
</dbReference>
<dbReference type="PROSITE" id="PS51465">
    <property type="entry name" value="KAZAL_2"/>
    <property type="match status" value="1"/>
</dbReference>
<dbReference type="SUPFAM" id="SSF103473">
    <property type="entry name" value="MFS general substrate transporter"/>
    <property type="match status" value="1"/>
</dbReference>
<comment type="subcellular location">
    <subcellularLocation>
        <location evidence="1 15">Cell membrane</location>
        <topology evidence="1 15">Multi-pass membrane protein</topology>
    </subcellularLocation>
</comment>
<feature type="domain" description="Kazal-like" evidence="17">
    <location>
        <begin position="451"/>
        <end position="506"/>
    </location>
</feature>
<reference evidence="18" key="1">
    <citation type="submission" date="2025-08" db="UniProtKB">
        <authorList>
            <consortium name="Ensembl"/>
        </authorList>
    </citation>
    <scope>IDENTIFICATION</scope>
</reference>
<dbReference type="GO" id="GO:0016323">
    <property type="term" value="C:basolateral plasma membrane"/>
    <property type="evidence" value="ECO:0007669"/>
    <property type="project" value="UniProtKB-ARBA"/>
</dbReference>
<dbReference type="GO" id="GO:0006811">
    <property type="term" value="P:monoatomic ion transport"/>
    <property type="evidence" value="ECO:0007669"/>
    <property type="project" value="UniProtKB-KW"/>
</dbReference>
<proteinExistence type="inferred from homology"/>
<dbReference type="FunFam" id="3.30.60.30:FF:000048">
    <property type="entry name" value="Solute carrier organic anion transporter family member"/>
    <property type="match status" value="1"/>
</dbReference>
<keyword evidence="10" id="KW-1015">Disulfide bond</keyword>
<feature type="transmembrane region" description="Helical" evidence="15">
    <location>
        <begin position="258"/>
        <end position="278"/>
    </location>
</feature>
<evidence type="ECO:0000256" key="14">
    <source>
        <dbReference type="ARBA" id="ARBA00052624"/>
    </source>
</evidence>
<dbReference type="GO" id="GO:0015347">
    <property type="term" value="F:sodium-independent organic anion transmembrane transporter activity"/>
    <property type="evidence" value="ECO:0007669"/>
    <property type="project" value="TreeGrafter"/>
</dbReference>
<dbReference type="InterPro" id="IPR004156">
    <property type="entry name" value="OATP"/>
</dbReference>
<dbReference type="PANTHER" id="PTHR11388">
    <property type="entry name" value="ORGANIC ANION TRANSPORTER"/>
    <property type="match status" value="1"/>
</dbReference>
<evidence type="ECO:0000256" key="4">
    <source>
        <dbReference type="ARBA" id="ARBA00022475"/>
    </source>
</evidence>
<dbReference type="NCBIfam" id="TIGR00805">
    <property type="entry name" value="oat"/>
    <property type="match status" value="1"/>
</dbReference>
<feature type="transmembrane region" description="Helical" evidence="15">
    <location>
        <begin position="339"/>
        <end position="357"/>
    </location>
</feature>
<keyword evidence="4" id="KW-1003">Cell membrane</keyword>
<dbReference type="GO" id="GO:0006869">
    <property type="term" value="P:lipid transport"/>
    <property type="evidence" value="ECO:0007669"/>
    <property type="project" value="UniProtKB-KW"/>
</dbReference>
<comment type="similarity">
    <text evidence="2 15">Belongs to the organo anion transporter (TC 2.A.60) family.</text>
</comment>
<evidence type="ECO:0000256" key="12">
    <source>
        <dbReference type="ARBA" id="ARBA00050960"/>
    </source>
</evidence>
<feature type="transmembrane region" description="Helical" evidence="15">
    <location>
        <begin position="617"/>
        <end position="641"/>
    </location>
</feature>
<comment type="catalytic activity">
    <reaction evidence="13">
        <text>L-thyroxine(out) = L-thyroxine(in)</text>
        <dbReference type="Rhea" id="RHEA:71819"/>
        <dbReference type="ChEBI" id="CHEBI:58448"/>
    </reaction>
</comment>
<evidence type="ECO:0000256" key="13">
    <source>
        <dbReference type="ARBA" id="ARBA00051340"/>
    </source>
</evidence>
<evidence type="ECO:0000256" key="7">
    <source>
        <dbReference type="ARBA" id="ARBA00023055"/>
    </source>
</evidence>
<dbReference type="Ensembl" id="ENSACIT00000023069.1">
    <property type="protein sequence ID" value="ENSACIP00000022467.1"/>
    <property type="gene ID" value="ENSACIG00000017469.1"/>
</dbReference>
<evidence type="ECO:0000259" key="17">
    <source>
        <dbReference type="PROSITE" id="PS51465"/>
    </source>
</evidence>
<dbReference type="InterPro" id="IPR020846">
    <property type="entry name" value="MFS_dom"/>
</dbReference>
<dbReference type="AlphaFoldDB" id="A0A3Q0SHH5"/>
<evidence type="ECO:0000259" key="16">
    <source>
        <dbReference type="PROSITE" id="PS50850"/>
    </source>
</evidence>
<dbReference type="STRING" id="61819.ENSACIP00000022467"/>
<feature type="domain" description="Major facilitator superfamily (MFS) profile" evidence="16">
    <location>
        <begin position="29"/>
        <end position="646"/>
    </location>
</feature>
<comment type="caution">
    <text evidence="15">Lacks conserved residue(s) required for the propagation of feature annotation.</text>
</comment>
<keyword evidence="7" id="KW-0445">Lipid transport</keyword>
<dbReference type="InterPro" id="IPR036058">
    <property type="entry name" value="Kazal_dom_sf"/>
</dbReference>
<dbReference type="Pfam" id="PF07648">
    <property type="entry name" value="Kazal_2"/>
    <property type="match status" value="1"/>
</dbReference>
<feature type="transmembrane region" description="Helical" evidence="15">
    <location>
        <begin position="377"/>
        <end position="397"/>
    </location>
</feature>
<reference evidence="18" key="2">
    <citation type="submission" date="2025-09" db="UniProtKB">
        <authorList>
            <consortium name="Ensembl"/>
        </authorList>
    </citation>
    <scope>IDENTIFICATION</scope>
</reference>
<protein>
    <recommendedName>
        <fullName evidence="15">Solute carrier organic anion transporter family member</fullName>
    </recommendedName>
</protein>
<evidence type="ECO:0000256" key="11">
    <source>
        <dbReference type="ARBA" id="ARBA00023180"/>
    </source>
</evidence>
<evidence type="ECO:0000256" key="8">
    <source>
        <dbReference type="ARBA" id="ARBA00023065"/>
    </source>
</evidence>
<keyword evidence="11" id="KW-0325">Glycoprotein</keyword>
<evidence type="ECO:0000256" key="10">
    <source>
        <dbReference type="ARBA" id="ARBA00023157"/>
    </source>
</evidence>
<comment type="catalytic activity">
    <reaction evidence="14">
        <text>L-thyroxine sulfate(out) = L-thyroxine sulfate(in)</text>
        <dbReference type="Rhea" id="RHEA:73311"/>
        <dbReference type="ChEBI" id="CHEBI:176512"/>
    </reaction>
</comment>
<dbReference type="OMA" id="ISYDKHP"/>
<feature type="transmembrane region" description="Helical" evidence="15">
    <location>
        <begin position="565"/>
        <end position="589"/>
    </location>
</feature>
<dbReference type="SUPFAM" id="SSF100895">
    <property type="entry name" value="Kazal-type serine protease inhibitors"/>
    <property type="match status" value="1"/>
</dbReference>
<keyword evidence="8 15" id="KW-0406">Ion transport</keyword>
<sequence length="694" mass="75841">MIMLKQCMFSFCSFMHINAFVCLSVLQMFLVALSFAYFAKALSGSYMKSTITQLERRFDIPSYLIGVIDGSFEIGNLLVIAFVSYFGATLHRPKIIAMGCVLMSIGTFIIALPHFIIGRYTFETSVRRVVNSTLNPSPCRADSSANLTGDGTLPQVPASGCEGESNLSMWIYVLLGNVLRGIGETPVQPLGISYIDDFATEENAALYVGCVQTISVVGPVFGYLLGSLCAKIYVDIGFVKMETITITPSDARWVGAWWLGYLVAGVITLLSAIPFWFLPRSLPMPRPQVPEKCTPEQTSFIKGSPLLKHKYSADEHTSFVEMAKDFIPTLRTLLAHPVYLIYLCVTIIQLNSLIGMVTYKPKYIEQHFRQSASKANFLMGVINIPAVALGMFSGGLLMKRLKLNIMGAAKFAFGTSLIGYILSLFFFAMSCENAKVAGVTLSYDKISYDKHSLFTACNLNCFCSSSDWDPVCGENGITYVSPCLAGCSTSVGSGKNTVFSNCSCIGVAGNFTASTGHCPQKDDCDRMFPYFLALSVITSFIISLGGTPGYMLLIRCIKPQLKSLALGFHALATRTLAGIPAPIYFGAIIDTTCLKWGQKRCGGVGACRIYNTTAYRIAYLGLTLSLRTISFIICIPGFILLSQQLKEEERSAVHGALRNGGTELEVLRMEELVISSSDQPHHTSENSADRQTRL</sequence>
<dbReference type="InterPro" id="IPR002350">
    <property type="entry name" value="Kazal_dom"/>
</dbReference>